<keyword evidence="2" id="KW-1185">Reference proteome</keyword>
<protein>
    <submittedName>
        <fullName evidence="1">Uncharacterized protein</fullName>
    </submittedName>
</protein>
<evidence type="ECO:0000313" key="1">
    <source>
        <dbReference type="EMBL" id="EAY26024.1"/>
    </source>
</evidence>
<name>A1ZU53_MICM2</name>
<proteinExistence type="predicted"/>
<reference evidence="1 2" key="1">
    <citation type="submission" date="2007-01" db="EMBL/GenBank/DDBJ databases">
        <authorList>
            <person name="Haygood M."/>
            <person name="Podell S."/>
            <person name="Anderson C."/>
            <person name="Hopkinson B."/>
            <person name="Roe K."/>
            <person name="Barbeau K."/>
            <person name="Gaasterland T."/>
            <person name="Ferriera S."/>
            <person name="Johnson J."/>
            <person name="Kravitz S."/>
            <person name="Beeson K."/>
            <person name="Sutton G."/>
            <person name="Rogers Y.-H."/>
            <person name="Friedman R."/>
            <person name="Frazier M."/>
            <person name="Venter J.C."/>
        </authorList>
    </citation>
    <scope>NUCLEOTIDE SEQUENCE [LARGE SCALE GENOMIC DNA]</scope>
    <source>
        <strain evidence="1 2">ATCC 23134</strain>
    </source>
</reference>
<gene>
    <name evidence="1" type="ORF">M23134_06372</name>
</gene>
<evidence type="ECO:0000313" key="2">
    <source>
        <dbReference type="Proteomes" id="UP000004095"/>
    </source>
</evidence>
<dbReference type="EMBL" id="AAWS01000039">
    <property type="protein sequence ID" value="EAY26024.1"/>
    <property type="molecule type" value="Genomic_DNA"/>
</dbReference>
<sequence length="42" mass="5111">MKLFFEKNEGNRYTLMAQIIYERSLRRNNFLTLEVTLCLLMP</sequence>
<organism evidence="1 2">
    <name type="scientific">Microscilla marina ATCC 23134</name>
    <dbReference type="NCBI Taxonomy" id="313606"/>
    <lineage>
        <taxon>Bacteria</taxon>
        <taxon>Pseudomonadati</taxon>
        <taxon>Bacteroidota</taxon>
        <taxon>Cytophagia</taxon>
        <taxon>Cytophagales</taxon>
        <taxon>Microscillaceae</taxon>
        <taxon>Microscilla</taxon>
    </lineage>
</organism>
<accession>A1ZU53</accession>
<dbReference type="AlphaFoldDB" id="A1ZU53"/>
<comment type="caution">
    <text evidence="1">The sequence shown here is derived from an EMBL/GenBank/DDBJ whole genome shotgun (WGS) entry which is preliminary data.</text>
</comment>
<dbReference type="Proteomes" id="UP000004095">
    <property type="component" value="Unassembled WGS sequence"/>
</dbReference>